<organism evidence="2 3">
    <name type="scientific">Nocardioides lentus</name>
    <dbReference type="NCBI Taxonomy" id="338077"/>
    <lineage>
        <taxon>Bacteria</taxon>
        <taxon>Bacillati</taxon>
        <taxon>Actinomycetota</taxon>
        <taxon>Actinomycetes</taxon>
        <taxon>Propionibacteriales</taxon>
        <taxon>Nocardioidaceae</taxon>
        <taxon>Nocardioides</taxon>
    </lineage>
</organism>
<dbReference type="PANTHER" id="PTHR36456:SF1">
    <property type="entry name" value="UPF0232 PROTEIN SCO3875"/>
    <property type="match status" value="1"/>
</dbReference>
<dbReference type="RefSeq" id="WP_344002790.1">
    <property type="nucleotide sequence ID" value="NZ_BAAAMY010000001.1"/>
</dbReference>
<feature type="region of interest" description="Disordered" evidence="1">
    <location>
        <begin position="1"/>
        <end position="97"/>
    </location>
</feature>
<comment type="caution">
    <text evidence="2">The sequence shown here is derived from an EMBL/GenBank/DDBJ whole genome shotgun (WGS) entry which is preliminary data.</text>
</comment>
<evidence type="ECO:0000256" key="1">
    <source>
        <dbReference type="SAM" id="MobiDB-lite"/>
    </source>
</evidence>
<keyword evidence="3" id="KW-1185">Reference proteome</keyword>
<dbReference type="Pfam" id="PF05258">
    <property type="entry name" value="DciA"/>
    <property type="match status" value="1"/>
</dbReference>
<name>A0ABN2NZC0_9ACTN</name>
<evidence type="ECO:0000313" key="2">
    <source>
        <dbReference type="EMBL" id="GAA1905875.1"/>
    </source>
</evidence>
<protein>
    <recommendedName>
        <fullName evidence="4">DUF721 domain-containing protein</fullName>
    </recommendedName>
</protein>
<dbReference type="InterPro" id="IPR007922">
    <property type="entry name" value="DciA-like"/>
</dbReference>
<evidence type="ECO:0000313" key="3">
    <source>
        <dbReference type="Proteomes" id="UP001501612"/>
    </source>
</evidence>
<accession>A0ABN2NZC0</accession>
<proteinExistence type="predicted"/>
<sequence length="209" mass="21731">MTPDGEDGVGPDGPPAAPAGEVGAAGEVGSEAEVGSEVVHDTTGLDLARALARTARGRPASRRTPERGRSSRGPRRSGGDTRAGSGAHPDERDPQTIDATLGRVVSEHGWAPDLRAHGVFARWPEIVGAEVAAHSRPESFADGRLVVGTDSTAWATQLRLLSPALVRRLNTELGHGSVVAIDVKGPHVPSWTRGARSVRGGRGPRDTYG</sequence>
<dbReference type="EMBL" id="BAAAMY010000001">
    <property type="protein sequence ID" value="GAA1905875.1"/>
    <property type="molecule type" value="Genomic_DNA"/>
</dbReference>
<dbReference type="Proteomes" id="UP001501612">
    <property type="component" value="Unassembled WGS sequence"/>
</dbReference>
<feature type="compositionally biased region" description="Low complexity" evidence="1">
    <location>
        <begin position="18"/>
        <end position="54"/>
    </location>
</feature>
<gene>
    <name evidence="2" type="ORF">GCM10009737_03360</name>
</gene>
<dbReference type="PANTHER" id="PTHR36456">
    <property type="entry name" value="UPF0232 PROTEIN SCO3875"/>
    <property type="match status" value="1"/>
</dbReference>
<reference evidence="2 3" key="1">
    <citation type="journal article" date="2019" name="Int. J. Syst. Evol. Microbiol.">
        <title>The Global Catalogue of Microorganisms (GCM) 10K type strain sequencing project: providing services to taxonomists for standard genome sequencing and annotation.</title>
        <authorList>
            <consortium name="The Broad Institute Genomics Platform"/>
            <consortium name="The Broad Institute Genome Sequencing Center for Infectious Disease"/>
            <person name="Wu L."/>
            <person name="Ma J."/>
        </authorList>
    </citation>
    <scope>NUCLEOTIDE SEQUENCE [LARGE SCALE GENOMIC DNA]</scope>
    <source>
        <strain evidence="2 3">JCM 14046</strain>
    </source>
</reference>
<evidence type="ECO:0008006" key="4">
    <source>
        <dbReference type="Google" id="ProtNLM"/>
    </source>
</evidence>